<feature type="binding site" evidence="5">
    <location>
        <begin position="63"/>
        <end position="64"/>
    </location>
    <ligand>
        <name>3-methyl-2-oxobutanoate</name>
        <dbReference type="ChEBI" id="CHEBI:11851"/>
    </ligand>
</feature>
<gene>
    <name evidence="5 6" type="primary">panB</name>
    <name evidence="6" type="ORF">GCM10025790_25600</name>
</gene>
<comment type="subcellular location">
    <subcellularLocation>
        <location evidence="5">Cytoplasm</location>
    </subcellularLocation>
</comment>
<comment type="cofactor">
    <cofactor evidence="5">
        <name>Mg(2+)</name>
        <dbReference type="ChEBI" id="CHEBI:18420"/>
    </cofactor>
    <text evidence="5">Binds 1 Mg(2+) ion per subunit.</text>
</comment>
<keyword evidence="5" id="KW-0479">Metal-binding</keyword>
<feature type="binding site" evidence="5">
    <location>
        <position position="63"/>
    </location>
    <ligand>
        <name>Mg(2+)</name>
        <dbReference type="ChEBI" id="CHEBI:18420"/>
    </ligand>
</feature>
<protein>
    <recommendedName>
        <fullName evidence="5">3-methyl-2-oxobutanoate hydroxymethyltransferase</fullName>
        <ecNumber evidence="5">2.1.2.11</ecNumber>
    </recommendedName>
    <alternativeName>
        <fullName evidence="5">Ketopantoate hydroxymethyltransferase</fullName>
        <shortName evidence="5">KPHMT</shortName>
    </alternativeName>
</protein>
<evidence type="ECO:0000313" key="6">
    <source>
        <dbReference type="EMBL" id="GAA4926529.1"/>
    </source>
</evidence>
<feature type="active site" description="Proton acceptor" evidence="5">
    <location>
        <position position="200"/>
    </location>
</feature>
<evidence type="ECO:0000313" key="7">
    <source>
        <dbReference type="Proteomes" id="UP001500368"/>
    </source>
</evidence>
<sequence length="283" mass="29746">MSNEEQNPYGAAQTAAVNPKRMRTVHLKQFKDAGQKFSMLTSYDAMTAQLFDAAGVEVLLVGDSAANVVMGRSTTLPITVEEMLVFAKSVVNGATRALVVVDLPFGSYEVSPQQAVETSVRVLKETGAQAVKLEGGAARAEHIRAVVAAGVPVMAHVGFTPQSEHAIGGYRVQGRGEAAEALRADALAVEEAGAFGVVMEMVPAEIAAQLESELTIPTIGIGAGAATTGQVLVWQDMLGLGSGRVPRFVKQYANLREVITEAVTAYRADVTAGTFPAAEHTFE</sequence>
<keyword evidence="5" id="KW-0460">Magnesium</keyword>
<keyword evidence="7" id="KW-1185">Reference proteome</keyword>
<dbReference type="HAMAP" id="MF_00156">
    <property type="entry name" value="PanB"/>
    <property type="match status" value="1"/>
</dbReference>
<dbReference type="PANTHER" id="PTHR20881">
    <property type="entry name" value="3-METHYL-2-OXOBUTANOATE HYDROXYMETHYLTRANSFERASE"/>
    <property type="match status" value="1"/>
</dbReference>
<dbReference type="Pfam" id="PF02548">
    <property type="entry name" value="Pantoate_transf"/>
    <property type="match status" value="1"/>
</dbReference>
<comment type="caution">
    <text evidence="6">The sequence shown here is derived from an EMBL/GenBank/DDBJ whole genome shotgun (WGS) entry which is preliminary data.</text>
</comment>
<dbReference type="PANTHER" id="PTHR20881:SF0">
    <property type="entry name" value="3-METHYL-2-OXOBUTANOATE HYDROXYMETHYLTRANSFERASE"/>
    <property type="match status" value="1"/>
</dbReference>
<dbReference type="InterPro" id="IPR015813">
    <property type="entry name" value="Pyrv/PenolPyrv_kinase-like_dom"/>
</dbReference>
<dbReference type="EMBL" id="BAABLW010000007">
    <property type="protein sequence ID" value="GAA4926529.1"/>
    <property type="molecule type" value="Genomic_DNA"/>
</dbReference>
<name>A0ABP9G2H3_9MICC</name>
<dbReference type="CDD" id="cd06557">
    <property type="entry name" value="KPHMT-like"/>
    <property type="match status" value="1"/>
</dbReference>
<comment type="subunit">
    <text evidence="2 5">Homodecamer; pentamer of dimers.</text>
</comment>
<comment type="pathway">
    <text evidence="5">Cofactor biosynthesis; (R)-pantothenate biosynthesis; (R)-pantoate from 3-methyl-2-oxobutanoate: step 1/2.</text>
</comment>
<dbReference type="InterPro" id="IPR040442">
    <property type="entry name" value="Pyrv_kinase-like_dom_sf"/>
</dbReference>
<dbReference type="InterPro" id="IPR003700">
    <property type="entry name" value="Pantoate_hydroxy_MeTrfase"/>
</dbReference>
<evidence type="ECO:0000256" key="5">
    <source>
        <dbReference type="HAMAP-Rule" id="MF_00156"/>
    </source>
</evidence>
<dbReference type="PIRSF" id="PIRSF000388">
    <property type="entry name" value="Pantoate_hydroxy_MeTrfase"/>
    <property type="match status" value="1"/>
</dbReference>
<dbReference type="Gene3D" id="3.20.20.60">
    <property type="entry name" value="Phosphoenolpyruvate-binding domains"/>
    <property type="match status" value="1"/>
</dbReference>
<evidence type="ECO:0000256" key="1">
    <source>
        <dbReference type="ARBA" id="ARBA00008676"/>
    </source>
</evidence>
<keyword evidence="4 5" id="KW-0808">Transferase</keyword>
<dbReference type="RefSeq" id="WP_044494848.1">
    <property type="nucleotide sequence ID" value="NZ_BAABLW010000007.1"/>
</dbReference>
<comment type="similarity">
    <text evidence="1 5">Belongs to the PanB family.</text>
</comment>
<comment type="function">
    <text evidence="5">Catalyzes the reversible reaction in which hydroxymethyl group from 5,10-methylenetetrahydrofolate is transferred onto alpha-ketoisovalerate to form ketopantoate.</text>
</comment>
<evidence type="ECO:0000256" key="2">
    <source>
        <dbReference type="ARBA" id="ARBA00011424"/>
    </source>
</evidence>
<reference evidence="7" key="1">
    <citation type="journal article" date="2019" name="Int. J. Syst. Evol. Microbiol.">
        <title>The Global Catalogue of Microorganisms (GCM) 10K type strain sequencing project: providing services to taxonomists for standard genome sequencing and annotation.</title>
        <authorList>
            <consortium name="The Broad Institute Genomics Platform"/>
            <consortium name="The Broad Institute Genome Sequencing Center for Infectious Disease"/>
            <person name="Wu L."/>
            <person name="Ma J."/>
        </authorList>
    </citation>
    <scope>NUCLEOTIDE SEQUENCE [LARGE SCALE GENOMIC DNA]</scope>
    <source>
        <strain evidence="7">JCM 19129</strain>
    </source>
</reference>
<dbReference type="Proteomes" id="UP001500368">
    <property type="component" value="Unassembled WGS sequence"/>
</dbReference>
<evidence type="ECO:0000256" key="3">
    <source>
        <dbReference type="ARBA" id="ARBA00022655"/>
    </source>
</evidence>
<feature type="binding site" evidence="5">
    <location>
        <position position="132"/>
    </location>
    <ligand>
        <name>3-methyl-2-oxobutanoate</name>
        <dbReference type="ChEBI" id="CHEBI:11851"/>
    </ligand>
</feature>
<proteinExistence type="inferred from homology"/>
<comment type="catalytic activity">
    <reaction evidence="5">
        <text>(6R)-5,10-methylene-5,6,7,8-tetrahydrofolate + 3-methyl-2-oxobutanoate + H2O = 2-dehydropantoate + (6S)-5,6,7,8-tetrahydrofolate</text>
        <dbReference type="Rhea" id="RHEA:11824"/>
        <dbReference type="ChEBI" id="CHEBI:11561"/>
        <dbReference type="ChEBI" id="CHEBI:11851"/>
        <dbReference type="ChEBI" id="CHEBI:15377"/>
        <dbReference type="ChEBI" id="CHEBI:15636"/>
        <dbReference type="ChEBI" id="CHEBI:57453"/>
        <dbReference type="EC" id="2.1.2.11"/>
    </reaction>
</comment>
<organism evidence="6 7">
    <name type="scientific">Nesterenkonia rhizosphaerae</name>
    <dbReference type="NCBI Taxonomy" id="1348272"/>
    <lineage>
        <taxon>Bacteria</taxon>
        <taxon>Bacillati</taxon>
        <taxon>Actinomycetota</taxon>
        <taxon>Actinomycetes</taxon>
        <taxon>Micrococcales</taxon>
        <taxon>Micrococcaceae</taxon>
        <taxon>Nesterenkonia</taxon>
    </lineage>
</organism>
<evidence type="ECO:0000256" key="4">
    <source>
        <dbReference type="ARBA" id="ARBA00022679"/>
    </source>
</evidence>
<dbReference type="SUPFAM" id="SSF51621">
    <property type="entry name" value="Phosphoenolpyruvate/pyruvate domain"/>
    <property type="match status" value="1"/>
</dbReference>
<accession>A0ABP9G2H3</accession>
<dbReference type="NCBIfam" id="TIGR00222">
    <property type="entry name" value="panB"/>
    <property type="match status" value="1"/>
</dbReference>
<feature type="binding site" evidence="5">
    <location>
        <position position="102"/>
    </location>
    <ligand>
        <name>3-methyl-2-oxobutanoate</name>
        <dbReference type="ChEBI" id="CHEBI:11851"/>
    </ligand>
</feature>
<keyword evidence="5" id="KW-0963">Cytoplasm</keyword>
<feature type="binding site" evidence="5">
    <location>
        <position position="102"/>
    </location>
    <ligand>
        <name>Mg(2+)</name>
        <dbReference type="ChEBI" id="CHEBI:18420"/>
    </ligand>
</feature>
<keyword evidence="3 5" id="KW-0566">Pantothenate biosynthesis</keyword>
<dbReference type="EC" id="2.1.2.11" evidence="5"/>
<feature type="binding site" evidence="5">
    <location>
        <position position="134"/>
    </location>
    <ligand>
        <name>Mg(2+)</name>
        <dbReference type="ChEBI" id="CHEBI:18420"/>
    </ligand>
</feature>
<dbReference type="NCBIfam" id="NF001452">
    <property type="entry name" value="PRK00311.1"/>
    <property type="match status" value="1"/>
</dbReference>